<proteinExistence type="predicted"/>
<name>A0A0L8HA96_OCTBM</name>
<gene>
    <name evidence="1" type="ORF">OCBIM_22019939mg</name>
</gene>
<accession>A0A0L8HA96</accession>
<reference evidence="1" key="1">
    <citation type="submission" date="2015-07" db="EMBL/GenBank/DDBJ databases">
        <title>MeaNS - Measles Nucleotide Surveillance Program.</title>
        <authorList>
            <person name="Tran T."/>
            <person name="Druce J."/>
        </authorList>
    </citation>
    <scope>NUCLEOTIDE SEQUENCE</scope>
    <source>
        <strain evidence="1">UCB-OBI-ISO-001</strain>
        <tissue evidence="1">Gonad</tissue>
    </source>
</reference>
<protein>
    <submittedName>
        <fullName evidence="1">Uncharacterized protein</fullName>
    </submittedName>
</protein>
<evidence type="ECO:0000313" key="1">
    <source>
        <dbReference type="EMBL" id="KOF85685.1"/>
    </source>
</evidence>
<dbReference type="EMBL" id="KQ418838">
    <property type="protein sequence ID" value="KOF85685.1"/>
    <property type="molecule type" value="Genomic_DNA"/>
</dbReference>
<dbReference type="AlphaFoldDB" id="A0A0L8HA96"/>
<sequence length="87" mass="9615">MTTVNSKITQVGRDGEPVLTAGGFTDKYTSSPHLILAHVLTSERYIAEKLCRIKDETNAFRTDLSLKKFESSEQAALSRRGVGTTLR</sequence>
<organism evidence="1">
    <name type="scientific">Octopus bimaculoides</name>
    <name type="common">California two-spotted octopus</name>
    <dbReference type="NCBI Taxonomy" id="37653"/>
    <lineage>
        <taxon>Eukaryota</taxon>
        <taxon>Metazoa</taxon>
        <taxon>Spiralia</taxon>
        <taxon>Lophotrochozoa</taxon>
        <taxon>Mollusca</taxon>
        <taxon>Cephalopoda</taxon>
        <taxon>Coleoidea</taxon>
        <taxon>Octopodiformes</taxon>
        <taxon>Octopoda</taxon>
        <taxon>Incirrata</taxon>
        <taxon>Octopodidae</taxon>
        <taxon>Octopus</taxon>
    </lineage>
</organism>